<dbReference type="Proteomes" id="UP001292084">
    <property type="component" value="Unassembled WGS sequence"/>
</dbReference>
<keyword evidence="2" id="KW-0732">Signal</keyword>
<evidence type="ECO:0000256" key="1">
    <source>
        <dbReference type="SAM" id="MobiDB-lite"/>
    </source>
</evidence>
<evidence type="ECO:0000313" key="3">
    <source>
        <dbReference type="EMBL" id="MDZ5710642.1"/>
    </source>
</evidence>
<keyword evidence="4" id="KW-1185">Reference proteome</keyword>
<evidence type="ECO:0000313" key="4">
    <source>
        <dbReference type="Proteomes" id="UP001292084"/>
    </source>
</evidence>
<dbReference type="EMBL" id="JAXQNN010000001">
    <property type="protein sequence ID" value="MDZ5710642.1"/>
    <property type="molecule type" value="Genomic_DNA"/>
</dbReference>
<dbReference type="RefSeq" id="WP_322419684.1">
    <property type="nucleotide sequence ID" value="NZ_JAXQNN010000001.1"/>
</dbReference>
<dbReference type="PROSITE" id="PS51257">
    <property type="entry name" value="PROKAR_LIPOPROTEIN"/>
    <property type="match status" value="1"/>
</dbReference>
<feature type="compositionally biased region" description="Acidic residues" evidence="1">
    <location>
        <begin position="24"/>
        <end position="52"/>
    </location>
</feature>
<comment type="caution">
    <text evidence="3">The sequence shown here is derived from an EMBL/GenBank/DDBJ whole genome shotgun (WGS) entry which is preliminary data.</text>
</comment>
<gene>
    <name evidence="3" type="ORF">UFB30_00350</name>
</gene>
<organism evidence="3 4">
    <name type="scientific">Jeotgalibacillus haloalkalitolerans</name>
    <dbReference type="NCBI Taxonomy" id="3104292"/>
    <lineage>
        <taxon>Bacteria</taxon>
        <taxon>Bacillati</taxon>
        <taxon>Bacillota</taxon>
        <taxon>Bacilli</taxon>
        <taxon>Bacillales</taxon>
        <taxon>Caryophanaceae</taxon>
        <taxon>Jeotgalibacillus</taxon>
    </lineage>
</organism>
<accession>A0ABU5KHH1</accession>
<sequence length="296" mass="33200">MKKSMFWLLLIVSMLLVACGDDSTSGEDILEPETAEAETENSESGEEEEVSNEDSKGILAEEDYDKLYTNPGDYKGYEVEMTGKVFMEPEKDGDGTYFQMWADPENSEKNTIIGIDDPSLDLSSEDYVKIKGVVHDEFEGENAFGGIVTAPMVAAESVEVVDYITAMSPTLKEISPAQEMNQHDLMITVQKVEFAENQTRVYVKVQNNTQDLASFYTHSARLIVGNQQLESDYFDSYSTGLPEVQSDILPGIESEGVIVYPAIDFEATESMQFYAETYSDNYELDFEPYIFDIVIE</sequence>
<name>A0ABU5KHH1_9BACL</name>
<protein>
    <submittedName>
        <fullName evidence="3">DUF4352 domain-containing protein</fullName>
    </submittedName>
</protein>
<proteinExistence type="predicted"/>
<feature type="region of interest" description="Disordered" evidence="1">
    <location>
        <begin position="23"/>
        <end position="59"/>
    </location>
</feature>
<reference evidence="3 4" key="1">
    <citation type="submission" date="2023-12" db="EMBL/GenBank/DDBJ databases">
        <title>Jeotgalibacillus haloalkaliphilus sp. nov., a novel salt-tolerant bacteria, isolated from the estuary of the Fenhe River into the Yellow River.</title>
        <authorList>
            <person name="Li Y."/>
        </authorList>
    </citation>
    <scope>NUCLEOTIDE SEQUENCE [LARGE SCALE GENOMIC DNA]</scope>
    <source>
        <strain evidence="3 4">HH7-29</strain>
    </source>
</reference>
<feature type="signal peptide" evidence="2">
    <location>
        <begin position="1"/>
        <end position="18"/>
    </location>
</feature>
<feature type="chain" id="PRO_5045057497" evidence="2">
    <location>
        <begin position="19"/>
        <end position="296"/>
    </location>
</feature>
<evidence type="ECO:0000256" key="2">
    <source>
        <dbReference type="SAM" id="SignalP"/>
    </source>
</evidence>